<keyword evidence="2" id="KW-1185">Reference proteome</keyword>
<dbReference type="Proteomes" id="UP001324794">
    <property type="component" value="Chromosome"/>
</dbReference>
<name>A0ABZ0YIV1_9GAMM</name>
<evidence type="ECO:0000313" key="1">
    <source>
        <dbReference type="EMBL" id="WQH11828.1"/>
    </source>
</evidence>
<protein>
    <submittedName>
        <fullName evidence="1">Uncharacterized protein</fullName>
    </submittedName>
</protein>
<dbReference type="RefSeq" id="WP_223288939.1">
    <property type="nucleotide sequence ID" value="NZ_CP140255.1"/>
</dbReference>
<dbReference type="EMBL" id="CP140255">
    <property type="protein sequence ID" value="WQH11828.1"/>
    <property type="molecule type" value="Genomic_DNA"/>
</dbReference>
<gene>
    <name evidence="1" type="ORF">SR894_16950</name>
</gene>
<organism evidence="1 2">
    <name type="scientific">Vreelandella neptunia</name>
    <dbReference type="NCBI Taxonomy" id="115551"/>
    <lineage>
        <taxon>Bacteria</taxon>
        <taxon>Pseudomonadati</taxon>
        <taxon>Pseudomonadota</taxon>
        <taxon>Gammaproteobacteria</taxon>
        <taxon>Oceanospirillales</taxon>
        <taxon>Halomonadaceae</taxon>
        <taxon>Vreelandella</taxon>
    </lineage>
</organism>
<evidence type="ECO:0000313" key="2">
    <source>
        <dbReference type="Proteomes" id="UP001324794"/>
    </source>
</evidence>
<sequence length="107" mass="12225">MNAISQQLVESVYDQVLHSSNLVLRSCKLFSISVLKLEDPTYSEIAEQLKELCDILDKVNISGPDELKISKAREYANHVRLIAAAIETEDEDTLNRHVQELDRRPFL</sequence>
<proteinExistence type="predicted"/>
<reference evidence="1 2" key="1">
    <citation type="submission" date="2023-11" db="EMBL/GenBank/DDBJ databases">
        <title>MicrobeMod: A computational toolkit for identifying prokaryotic methylation and restriction-modification with nanopore sequencing.</title>
        <authorList>
            <person name="Crits-Christoph A."/>
            <person name="Kang S.C."/>
            <person name="Lee H."/>
            <person name="Ostrov N."/>
        </authorList>
    </citation>
    <scope>NUCLEOTIDE SEQUENCE [LARGE SCALE GENOMIC DNA]</scope>
    <source>
        <strain evidence="1 2">ATCC BAA-805</strain>
    </source>
</reference>
<accession>A0ABZ0YIV1</accession>